<dbReference type="EMBL" id="QWIP01000722">
    <property type="protein sequence ID" value="RMY55970.1"/>
    <property type="molecule type" value="Genomic_DNA"/>
</dbReference>
<accession>A0A3M7CVM4</accession>
<dbReference type="Proteomes" id="UP000269276">
    <property type="component" value="Unassembled WGS sequence"/>
</dbReference>
<evidence type="ECO:0000313" key="1">
    <source>
        <dbReference type="EMBL" id="RMY55970.1"/>
    </source>
</evidence>
<evidence type="ECO:0000313" key="2">
    <source>
        <dbReference type="Proteomes" id="UP000269276"/>
    </source>
</evidence>
<reference evidence="1 2" key="1">
    <citation type="journal article" date="2018" name="BMC Genomics">
        <title>Genomic evidence for intraspecific hybridization in a clonal and extremely halotolerant yeast.</title>
        <authorList>
            <person name="Gostincar C."/>
            <person name="Stajich J.E."/>
            <person name="Zupancic J."/>
            <person name="Zalar P."/>
            <person name="Gunde-Cimerman N."/>
        </authorList>
    </citation>
    <scope>NUCLEOTIDE SEQUENCE [LARGE SCALE GENOMIC DNA]</scope>
    <source>
        <strain evidence="1 2">EXF-2682</strain>
    </source>
</reference>
<comment type="caution">
    <text evidence="1">The sequence shown here is derived from an EMBL/GenBank/DDBJ whole genome shotgun (WGS) entry which is preliminary data.</text>
</comment>
<name>A0A3M7CVM4_HORWE</name>
<dbReference type="VEuPathDB" id="FungiDB:BTJ68_13355"/>
<protein>
    <submittedName>
        <fullName evidence="1">Uncharacterized protein</fullName>
    </submittedName>
</protein>
<organism evidence="1 2">
    <name type="scientific">Hortaea werneckii</name>
    <name type="common">Black yeast</name>
    <name type="synonym">Cladosporium werneckii</name>
    <dbReference type="NCBI Taxonomy" id="91943"/>
    <lineage>
        <taxon>Eukaryota</taxon>
        <taxon>Fungi</taxon>
        <taxon>Dikarya</taxon>
        <taxon>Ascomycota</taxon>
        <taxon>Pezizomycotina</taxon>
        <taxon>Dothideomycetes</taxon>
        <taxon>Dothideomycetidae</taxon>
        <taxon>Mycosphaerellales</taxon>
        <taxon>Teratosphaeriaceae</taxon>
        <taxon>Hortaea</taxon>
    </lineage>
</organism>
<dbReference type="OrthoDB" id="3861502at2759"/>
<dbReference type="AlphaFoldDB" id="A0A3M7CVM4"/>
<sequence length="159" mass="18323">MERQDGQRHAELNRDGDGFTMEFKIDVVDDIEAQVEEMMRLGALGNFKDARQLSQSIAPVHQQKFEVVFEQLRLMLDQGAYTDLIERAEFHHKDAYTPIQSTLLKMMIAIARISMSSTEDSQASEFLRGLQHIDPLLLCEGLQQRLTDELWITEEVRIA</sequence>
<gene>
    <name evidence="1" type="ORF">D0863_13137</name>
</gene>
<proteinExistence type="predicted"/>